<name>A0A0G0Y8D0_9BACT</name>
<proteinExistence type="predicted"/>
<accession>A0A0G0Y8D0</accession>
<dbReference type="EMBL" id="LCCN01000003">
    <property type="protein sequence ID" value="KKS33007.1"/>
    <property type="molecule type" value="Genomic_DNA"/>
</dbReference>
<evidence type="ECO:0000313" key="3">
    <source>
        <dbReference type="Proteomes" id="UP000034160"/>
    </source>
</evidence>
<sequence length="134" mass="13605">MRIRDSYRIPQLHSGVAVQVGVGVGTMTVGRTGALTVVAVVGVAVGTAVGLVEVLHSTEFPPEVVLFTTTLLQFPLTVMLYTVWGIAVVAGTSAVTGVLVDVAVVVGVVVGVFVGVGVLVGVTVEVTLPNPILT</sequence>
<feature type="transmembrane region" description="Helical" evidence="1">
    <location>
        <begin position="33"/>
        <end position="52"/>
    </location>
</feature>
<feature type="transmembrane region" description="Helical" evidence="1">
    <location>
        <begin position="102"/>
        <end position="124"/>
    </location>
</feature>
<dbReference type="AlphaFoldDB" id="A0A0G0Y8D0"/>
<feature type="transmembrane region" description="Helical" evidence="1">
    <location>
        <begin position="64"/>
        <end position="90"/>
    </location>
</feature>
<dbReference type="STRING" id="1618356.UU93_C0003G0015"/>
<organism evidence="2 3">
    <name type="scientific">Candidatus Amesbacteria bacterium GW2011_GWA2_42_12</name>
    <dbReference type="NCBI Taxonomy" id="1618356"/>
    <lineage>
        <taxon>Bacteria</taxon>
        <taxon>Candidatus Amesiibacteriota</taxon>
    </lineage>
</organism>
<evidence type="ECO:0000256" key="1">
    <source>
        <dbReference type="SAM" id="Phobius"/>
    </source>
</evidence>
<keyword evidence="1" id="KW-0812">Transmembrane</keyword>
<keyword evidence="1" id="KW-0472">Membrane</keyword>
<comment type="caution">
    <text evidence="2">The sequence shown here is derived from an EMBL/GenBank/DDBJ whole genome shotgun (WGS) entry which is preliminary data.</text>
</comment>
<keyword evidence="1" id="KW-1133">Transmembrane helix</keyword>
<protein>
    <submittedName>
        <fullName evidence="2">Uncharacterized protein</fullName>
    </submittedName>
</protein>
<dbReference type="Proteomes" id="UP000034160">
    <property type="component" value="Unassembled WGS sequence"/>
</dbReference>
<evidence type="ECO:0000313" key="2">
    <source>
        <dbReference type="EMBL" id="KKS33007.1"/>
    </source>
</evidence>
<reference evidence="2 3" key="1">
    <citation type="journal article" date="2015" name="Nature">
        <title>rRNA introns, odd ribosomes, and small enigmatic genomes across a large radiation of phyla.</title>
        <authorList>
            <person name="Brown C.T."/>
            <person name="Hug L.A."/>
            <person name="Thomas B.C."/>
            <person name="Sharon I."/>
            <person name="Castelle C.J."/>
            <person name="Singh A."/>
            <person name="Wilkins M.J."/>
            <person name="Williams K.H."/>
            <person name="Banfield J.F."/>
        </authorList>
    </citation>
    <scope>NUCLEOTIDE SEQUENCE [LARGE SCALE GENOMIC DNA]</scope>
</reference>
<gene>
    <name evidence="2" type="ORF">UU93_C0003G0015</name>
</gene>